<proteinExistence type="predicted"/>
<dbReference type="EMBL" id="LXQA010062022">
    <property type="protein sequence ID" value="MCI06502.1"/>
    <property type="molecule type" value="Genomic_DNA"/>
</dbReference>
<sequence length="114" mass="11389">MLVYRISSNGIVIGFGLNGISTVETVKILDTGGFCGGEKIISGGFGGGSGGGGELVFEGKFGGLGGETDGDGSAPATEKTLNSSGDVEYGGYGFGDGNGVAVEARRWRCGWVVL</sequence>
<dbReference type="Proteomes" id="UP000265520">
    <property type="component" value="Unassembled WGS sequence"/>
</dbReference>
<name>A0A392P432_9FABA</name>
<accession>A0A392P432</accession>
<reference evidence="1 2" key="1">
    <citation type="journal article" date="2018" name="Front. Plant Sci.">
        <title>Red Clover (Trifolium pratense) and Zigzag Clover (T. medium) - A Picture of Genomic Similarities and Differences.</title>
        <authorList>
            <person name="Dluhosova J."/>
            <person name="Istvanek J."/>
            <person name="Nedelnik J."/>
            <person name="Repkova J."/>
        </authorList>
    </citation>
    <scope>NUCLEOTIDE SEQUENCE [LARGE SCALE GENOMIC DNA]</scope>
    <source>
        <strain evidence="2">cv. 10/8</strain>
        <tissue evidence="1">Leaf</tissue>
    </source>
</reference>
<protein>
    <submittedName>
        <fullName evidence="1">Uncharacterized protein</fullName>
    </submittedName>
</protein>
<organism evidence="1 2">
    <name type="scientific">Trifolium medium</name>
    <dbReference type="NCBI Taxonomy" id="97028"/>
    <lineage>
        <taxon>Eukaryota</taxon>
        <taxon>Viridiplantae</taxon>
        <taxon>Streptophyta</taxon>
        <taxon>Embryophyta</taxon>
        <taxon>Tracheophyta</taxon>
        <taxon>Spermatophyta</taxon>
        <taxon>Magnoliopsida</taxon>
        <taxon>eudicotyledons</taxon>
        <taxon>Gunneridae</taxon>
        <taxon>Pentapetalae</taxon>
        <taxon>rosids</taxon>
        <taxon>fabids</taxon>
        <taxon>Fabales</taxon>
        <taxon>Fabaceae</taxon>
        <taxon>Papilionoideae</taxon>
        <taxon>50 kb inversion clade</taxon>
        <taxon>NPAAA clade</taxon>
        <taxon>Hologalegina</taxon>
        <taxon>IRL clade</taxon>
        <taxon>Trifolieae</taxon>
        <taxon>Trifolium</taxon>
    </lineage>
</organism>
<evidence type="ECO:0000313" key="2">
    <source>
        <dbReference type="Proteomes" id="UP000265520"/>
    </source>
</evidence>
<keyword evidence="2" id="KW-1185">Reference proteome</keyword>
<dbReference type="AlphaFoldDB" id="A0A392P432"/>
<comment type="caution">
    <text evidence="1">The sequence shown here is derived from an EMBL/GenBank/DDBJ whole genome shotgun (WGS) entry which is preliminary data.</text>
</comment>
<evidence type="ECO:0000313" key="1">
    <source>
        <dbReference type="EMBL" id="MCI06502.1"/>
    </source>
</evidence>